<feature type="region of interest" description="Disordered" evidence="3">
    <location>
        <begin position="149"/>
        <end position="174"/>
    </location>
</feature>
<dbReference type="InterPro" id="IPR050613">
    <property type="entry name" value="Sec_Metabolite_Reg"/>
</dbReference>
<dbReference type="InterPro" id="IPR036864">
    <property type="entry name" value="Zn2-C6_fun-type_DNA-bd_sf"/>
</dbReference>
<feature type="region of interest" description="Disordered" evidence="3">
    <location>
        <begin position="56"/>
        <end position="105"/>
    </location>
</feature>
<feature type="compositionally biased region" description="Polar residues" evidence="3">
    <location>
        <begin position="60"/>
        <end position="71"/>
    </location>
</feature>
<dbReference type="AlphaFoldDB" id="A0A1L7XQ10"/>
<dbReference type="Pfam" id="PF00172">
    <property type="entry name" value="Zn_clus"/>
    <property type="match status" value="1"/>
</dbReference>
<feature type="domain" description="Zn(2)-C6 fungal-type" evidence="4">
    <location>
        <begin position="15"/>
        <end position="45"/>
    </location>
</feature>
<dbReference type="CDD" id="cd00067">
    <property type="entry name" value="GAL4"/>
    <property type="match status" value="1"/>
</dbReference>
<keyword evidence="6" id="KW-1185">Reference proteome</keyword>
<dbReference type="STRING" id="576137.A0A1L7XQ10"/>
<protein>
    <recommendedName>
        <fullName evidence="4">Zn(2)-C6 fungal-type domain-containing protein</fullName>
    </recommendedName>
</protein>
<evidence type="ECO:0000256" key="3">
    <source>
        <dbReference type="SAM" id="MobiDB-lite"/>
    </source>
</evidence>
<organism evidence="5 6">
    <name type="scientific">Phialocephala subalpina</name>
    <dbReference type="NCBI Taxonomy" id="576137"/>
    <lineage>
        <taxon>Eukaryota</taxon>
        <taxon>Fungi</taxon>
        <taxon>Dikarya</taxon>
        <taxon>Ascomycota</taxon>
        <taxon>Pezizomycotina</taxon>
        <taxon>Leotiomycetes</taxon>
        <taxon>Helotiales</taxon>
        <taxon>Mollisiaceae</taxon>
        <taxon>Phialocephala</taxon>
        <taxon>Phialocephala fortinii species complex</taxon>
    </lineage>
</organism>
<reference evidence="5 6" key="1">
    <citation type="submission" date="2016-03" db="EMBL/GenBank/DDBJ databases">
        <authorList>
            <person name="Ploux O."/>
        </authorList>
    </citation>
    <scope>NUCLEOTIDE SEQUENCE [LARGE SCALE GENOMIC DNA]</scope>
    <source>
        <strain evidence="5 6">UAMH 11012</strain>
    </source>
</reference>
<dbReference type="SUPFAM" id="SSF57701">
    <property type="entry name" value="Zn2/Cys6 DNA-binding domain"/>
    <property type="match status" value="1"/>
</dbReference>
<feature type="compositionally biased region" description="Low complexity" evidence="3">
    <location>
        <begin position="693"/>
        <end position="710"/>
    </location>
</feature>
<sequence length="761" mass="86118">MPPEARLRRNGQPQACEACRRTKVRCDHGSPRCSRCVMRRLDCVYHPAPMTKHRDFLTSPPLSNGLPSLNGSHHVPLSPITTPTEQQYSNAPSPGTSASGHASSALPGTTAVYEKAKRASLFQKEGVPYGTTRFSAVFSENQATFGPAIDDIDDSGVRGSSSGSNQPNRRVDVKPSRRELAIDTLLKFPTLRVCEILIERLPYMLDVWQSPVMIRRCLRQIWNDYGRYLGDNRSRESVSLMADEIFDNGQQPLPDQDYGTRDHTLCLNWFGGPRLRWEMIGIVFSWAGMIFKQMQEWDQIFELPELQGKNRKTSAEAMRECAVACLQLCDDFSEINDIIVILMKNTGKLHSVIISDESDHLRMHFGTVGSAFITAGLHRLPVVPEVTPLYQFRSSISSSLFYLDKCESLFAGRPPMFNRRYCHCPPPLDLDEEDVYNGHERLAAAIKKLDGSGWNTDGKIHTTTWLRALLLLAPIREEILDLSLTVNSHFSKSQIDDLLLELNRVVKSYPAHLQYYKPDQQQTSPFQAKAAREIYITSRIQLDVLQCGFLLQRLLVSRGLSNGQDLFDIALEMISVVLSFWSNREQLQHYNYAFDWILLSYGIPCAGILCLELLRASNLAPPMPASGAIPSPVPVQLSRSEVVQTLTMFIAFLNWIRPTDNNIQLCGKFKKVVKRIIDTAIDAPRPSYTAPTQQSQNQRDQQASHNQYQNQSLQQLNPQPGIDFMNGFDPALLAMDDLDWMNTVDWTQGDWLELSQQNFLY</sequence>
<dbReference type="OrthoDB" id="4898680at2759"/>
<dbReference type="Proteomes" id="UP000184330">
    <property type="component" value="Unassembled WGS sequence"/>
</dbReference>
<dbReference type="EMBL" id="FJOG01000042">
    <property type="protein sequence ID" value="CZR67120.1"/>
    <property type="molecule type" value="Genomic_DNA"/>
</dbReference>
<dbReference type="PROSITE" id="PS00463">
    <property type="entry name" value="ZN2_CY6_FUNGAL_1"/>
    <property type="match status" value="1"/>
</dbReference>
<keyword evidence="2" id="KW-0539">Nucleus</keyword>
<comment type="subcellular location">
    <subcellularLocation>
        <location evidence="1">Nucleus</location>
    </subcellularLocation>
</comment>
<evidence type="ECO:0000313" key="6">
    <source>
        <dbReference type="Proteomes" id="UP000184330"/>
    </source>
</evidence>
<dbReference type="CDD" id="cd12148">
    <property type="entry name" value="fungal_TF_MHR"/>
    <property type="match status" value="1"/>
</dbReference>
<evidence type="ECO:0000313" key="5">
    <source>
        <dbReference type="EMBL" id="CZR67120.1"/>
    </source>
</evidence>
<dbReference type="SMART" id="SM00066">
    <property type="entry name" value="GAL4"/>
    <property type="match status" value="1"/>
</dbReference>
<dbReference type="GO" id="GO:0008270">
    <property type="term" value="F:zinc ion binding"/>
    <property type="evidence" value="ECO:0007669"/>
    <property type="project" value="InterPro"/>
</dbReference>
<dbReference type="Gene3D" id="4.10.240.10">
    <property type="entry name" value="Zn(2)-C6 fungal-type DNA-binding domain"/>
    <property type="match status" value="1"/>
</dbReference>
<evidence type="ECO:0000256" key="1">
    <source>
        <dbReference type="ARBA" id="ARBA00004123"/>
    </source>
</evidence>
<accession>A0A1L7XQ10</accession>
<feature type="compositionally biased region" description="Polar residues" evidence="3">
    <location>
        <begin position="79"/>
        <end position="102"/>
    </location>
</feature>
<dbReference type="PROSITE" id="PS50048">
    <property type="entry name" value="ZN2_CY6_FUNGAL_2"/>
    <property type="match status" value="1"/>
</dbReference>
<gene>
    <name evidence="5" type="ORF">PAC_17019</name>
</gene>
<feature type="region of interest" description="Disordered" evidence="3">
    <location>
        <begin position="684"/>
        <end position="710"/>
    </location>
</feature>
<dbReference type="PANTHER" id="PTHR31001">
    <property type="entry name" value="UNCHARACTERIZED TRANSCRIPTIONAL REGULATORY PROTEIN"/>
    <property type="match status" value="1"/>
</dbReference>
<evidence type="ECO:0000256" key="2">
    <source>
        <dbReference type="ARBA" id="ARBA00023242"/>
    </source>
</evidence>
<dbReference type="InterPro" id="IPR001138">
    <property type="entry name" value="Zn2Cys6_DnaBD"/>
</dbReference>
<name>A0A1L7XQ10_9HELO</name>
<evidence type="ECO:0000259" key="4">
    <source>
        <dbReference type="PROSITE" id="PS50048"/>
    </source>
</evidence>
<proteinExistence type="predicted"/>
<dbReference type="PANTHER" id="PTHR31001:SF61">
    <property type="entry name" value="ZN(II)2CYS6 TRANSCRIPTION FACTOR (EUROFUNG)"/>
    <property type="match status" value="1"/>
</dbReference>
<dbReference type="GO" id="GO:0000981">
    <property type="term" value="F:DNA-binding transcription factor activity, RNA polymerase II-specific"/>
    <property type="evidence" value="ECO:0007669"/>
    <property type="project" value="InterPro"/>
</dbReference>
<dbReference type="GO" id="GO:0005634">
    <property type="term" value="C:nucleus"/>
    <property type="evidence" value="ECO:0007669"/>
    <property type="project" value="UniProtKB-SubCell"/>
</dbReference>